<feature type="transmembrane region" description="Helical" evidence="1">
    <location>
        <begin position="12"/>
        <end position="32"/>
    </location>
</feature>
<proteinExistence type="predicted"/>
<dbReference type="Proteomes" id="UP001596258">
    <property type="component" value="Unassembled WGS sequence"/>
</dbReference>
<protein>
    <submittedName>
        <fullName evidence="2">YitT family protein</fullName>
    </submittedName>
</protein>
<gene>
    <name evidence="2" type="ORF">ACFP1M_02215</name>
</gene>
<dbReference type="Pfam" id="PF19700">
    <property type="entry name" value="DUF6198"/>
    <property type="match status" value="1"/>
</dbReference>
<keyword evidence="3" id="KW-1185">Reference proteome</keyword>
<keyword evidence="1" id="KW-1133">Transmembrane helix</keyword>
<dbReference type="PANTHER" id="PTHR40078:SF1">
    <property type="entry name" value="INTEGRAL MEMBRANE PROTEIN"/>
    <property type="match status" value="1"/>
</dbReference>
<accession>A0ABW1U8F2</accession>
<dbReference type="RefSeq" id="WP_382337236.1">
    <property type="nucleotide sequence ID" value="NZ_JBHSSO010000008.1"/>
</dbReference>
<feature type="transmembrane region" description="Helical" evidence="1">
    <location>
        <begin position="52"/>
        <end position="74"/>
    </location>
</feature>
<feature type="transmembrane region" description="Helical" evidence="1">
    <location>
        <begin position="144"/>
        <end position="167"/>
    </location>
</feature>
<keyword evidence="1" id="KW-0812">Transmembrane</keyword>
<reference evidence="3" key="1">
    <citation type="journal article" date="2019" name="Int. J. Syst. Evol. Microbiol.">
        <title>The Global Catalogue of Microorganisms (GCM) 10K type strain sequencing project: providing services to taxonomists for standard genome sequencing and annotation.</title>
        <authorList>
            <consortium name="The Broad Institute Genomics Platform"/>
            <consortium name="The Broad Institute Genome Sequencing Center for Infectious Disease"/>
            <person name="Wu L."/>
            <person name="Ma J."/>
        </authorList>
    </citation>
    <scope>NUCLEOTIDE SEQUENCE [LARGE SCALE GENOMIC DNA]</scope>
    <source>
        <strain evidence="3">CCM 8893</strain>
    </source>
</reference>
<evidence type="ECO:0000256" key="1">
    <source>
        <dbReference type="SAM" id="Phobius"/>
    </source>
</evidence>
<evidence type="ECO:0000313" key="2">
    <source>
        <dbReference type="EMBL" id="MFC6289028.1"/>
    </source>
</evidence>
<dbReference type="PANTHER" id="PTHR40078">
    <property type="entry name" value="INTEGRAL MEMBRANE PROTEIN-RELATED"/>
    <property type="match status" value="1"/>
</dbReference>
<comment type="caution">
    <text evidence="2">The sequence shown here is derived from an EMBL/GenBank/DDBJ whole genome shotgun (WGS) entry which is preliminary data.</text>
</comment>
<dbReference type="InterPro" id="IPR038750">
    <property type="entry name" value="YczE/YyaS-like"/>
</dbReference>
<feature type="transmembrane region" description="Helical" evidence="1">
    <location>
        <begin position="111"/>
        <end position="132"/>
    </location>
</feature>
<sequence length="223" mass="24051">MMTKNKIGYYLRKCLAVVPSVPICALGVDFFVKAGWGTDPLTMWELALSSTFNISLGMASLTFEGGIFVLFFFLNRKLVNFGSFAYCFGIGPCLDLMSPVVNAVIPGNPSIAVKILCIIIGTALVCLALAYYIPMNFGYQTSDILTLSLGEIIHKGYGISLTIVYAILFSAAWALGGAWGIGTLVAIFGYGPIVDQLMKILTPFSKWVAEGKASKLESEIVNN</sequence>
<feature type="transmembrane region" description="Helical" evidence="1">
    <location>
        <begin position="173"/>
        <end position="193"/>
    </location>
</feature>
<organism evidence="2 3">
    <name type="scientific">Levilactobacillus angrenensis</name>
    <dbReference type="NCBI Taxonomy" id="2486020"/>
    <lineage>
        <taxon>Bacteria</taxon>
        <taxon>Bacillati</taxon>
        <taxon>Bacillota</taxon>
        <taxon>Bacilli</taxon>
        <taxon>Lactobacillales</taxon>
        <taxon>Lactobacillaceae</taxon>
        <taxon>Levilactobacillus</taxon>
    </lineage>
</organism>
<keyword evidence="1" id="KW-0472">Membrane</keyword>
<evidence type="ECO:0000313" key="3">
    <source>
        <dbReference type="Proteomes" id="UP001596258"/>
    </source>
</evidence>
<name>A0ABW1U8F2_9LACO</name>
<dbReference type="EMBL" id="JBHSSO010000008">
    <property type="protein sequence ID" value="MFC6289028.1"/>
    <property type="molecule type" value="Genomic_DNA"/>
</dbReference>
<feature type="transmembrane region" description="Helical" evidence="1">
    <location>
        <begin position="86"/>
        <end position="105"/>
    </location>
</feature>